<evidence type="ECO:0000256" key="11">
    <source>
        <dbReference type="ARBA" id="ARBA00023015"/>
    </source>
</evidence>
<dbReference type="GO" id="GO:0005524">
    <property type="term" value="F:ATP binding"/>
    <property type="evidence" value="ECO:0007669"/>
    <property type="project" value="UniProtKB-KW"/>
</dbReference>
<dbReference type="SUPFAM" id="SSF158472">
    <property type="entry name" value="HAMP domain-like"/>
    <property type="match status" value="1"/>
</dbReference>
<dbReference type="PANTHER" id="PTHR43047">
    <property type="entry name" value="TWO-COMPONENT HISTIDINE PROTEIN KINASE"/>
    <property type="match status" value="1"/>
</dbReference>
<evidence type="ECO:0000256" key="9">
    <source>
        <dbReference type="ARBA" id="ARBA00022840"/>
    </source>
</evidence>
<evidence type="ECO:0000256" key="6">
    <source>
        <dbReference type="ARBA" id="ARBA00022679"/>
    </source>
</evidence>
<keyword evidence="5 17" id="KW-0597">Phosphoprotein</keyword>
<dbReference type="PROSITE" id="PS50110">
    <property type="entry name" value="RESPONSE_REGULATORY"/>
    <property type="match status" value="2"/>
</dbReference>
<evidence type="ECO:0000256" key="1">
    <source>
        <dbReference type="ARBA" id="ARBA00000085"/>
    </source>
</evidence>
<feature type="domain" description="Response regulatory" evidence="21">
    <location>
        <begin position="537"/>
        <end position="650"/>
    </location>
</feature>
<evidence type="ECO:0000313" key="23">
    <source>
        <dbReference type="EMBL" id="CCQ57530.1"/>
    </source>
</evidence>
<dbReference type="Pfam" id="PF02518">
    <property type="entry name" value="HATPase_c"/>
    <property type="match status" value="1"/>
</dbReference>
<dbReference type="CDD" id="cd00082">
    <property type="entry name" value="HisKA"/>
    <property type="match status" value="1"/>
</dbReference>
<dbReference type="Gene3D" id="3.30.450.20">
    <property type="entry name" value="PAS domain"/>
    <property type="match status" value="1"/>
</dbReference>
<keyword evidence="9" id="KW-0067">ATP-binding</keyword>
<dbReference type="PRINTS" id="PR00344">
    <property type="entry name" value="BCTRLSENSOR"/>
</dbReference>
<evidence type="ECO:0000256" key="10">
    <source>
        <dbReference type="ARBA" id="ARBA00023012"/>
    </source>
</evidence>
<dbReference type="InterPro" id="IPR036890">
    <property type="entry name" value="HATPase_C_sf"/>
</dbReference>
<dbReference type="SMART" id="SM00448">
    <property type="entry name" value="REC"/>
    <property type="match status" value="2"/>
</dbReference>
<evidence type="ECO:0000256" key="15">
    <source>
        <dbReference type="ARBA" id="ARBA00023306"/>
    </source>
</evidence>
<comment type="caution">
    <text evidence="23">The sequence shown here is derived from an EMBL/GenBank/DDBJ whole genome shotgun (WGS) entry which is preliminary data.</text>
</comment>
<feature type="coiled-coil region" evidence="18">
    <location>
        <begin position="254"/>
        <end position="284"/>
    </location>
</feature>
<dbReference type="SMART" id="SM00388">
    <property type="entry name" value="HisKA"/>
    <property type="match status" value="1"/>
</dbReference>
<feature type="transmembrane region" description="Helical" evidence="19">
    <location>
        <begin position="179"/>
        <end position="202"/>
    </location>
</feature>
<dbReference type="Gene3D" id="3.30.565.10">
    <property type="entry name" value="Histidine kinase-like ATPase, C-terminal domain"/>
    <property type="match status" value="1"/>
</dbReference>
<dbReference type="InterPro" id="IPR003660">
    <property type="entry name" value="HAMP_dom"/>
</dbReference>
<dbReference type="GO" id="GO:0009927">
    <property type="term" value="F:histidine phosphotransfer kinase activity"/>
    <property type="evidence" value="ECO:0007669"/>
    <property type="project" value="TreeGrafter"/>
</dbReference>
<keyword evidence="19" id="KW-0812">Transmembrane</keyword>
<dbReference type="GO" id="GO:0003677">
    <property type="term" value="F:DNA binding"/>
    <property type="evidence" value="ECO:0007669"/>
    <property type="project" value="UniProtKB-KW"/>
</dbReference>
<keyword evidence="19" id="KW-1133">Transmembrane helix</keyword>
<dbReference type="PROSITE" id="PS50109">
    <property type="entry name" value="HIS_KIN"/>
    <property type="match status" value="1"/>
</dbReference>
<evidence type="ECO:0000256" key="7">
    <source>
        <dbReference type="ARBA" id="ARBA00022741"/>
    </source>
</evidence>
<evidence type="ECO:0000256" key="5">
    <source>
        <dbReference type="ARBA" id="ARBA00022553"/>
    </source>
</evidence>
<evidence type="ECO:0000313" key="24">
    <source>
        <dbReference type="Proteomes" id="UP000017981"/>
    </source>
</evidence>
<dbReference type="Gene3D" id="1.10.287.130">
    <property type="match status" value="1"/>
</dbReference>
<dbReference type="SMART" id="SM00387">
    <property type="entry name" value="HATPase_c"/>
    <property type="match status" value="1"/>
</dbReference>
<evidence type="ECO:0000256" key="19">
    <source>
        <dbReference type="SAM" id="Phobius"/>
    </source>
</evidence>
<keyword evidence="14" id="KW-0804">Transcription</keyword>
<feature type="modified residue" description="4-aspartylphosphate" evidence="17">
    <location>
        <position position="706"/>
    </location>
</feature>
<dbReference type="FunFam" id="1.10.287.130:FF:000038">
    <property type="entry name" value="Sensory transduction histidine kinase"/>
    <property type="match status" value="1"/>
</dbReference>
<feature type="domain" description="HAMP" evidence="22">
    <location>
        <begin position="203"/>
        <end position="255"/>
    </location>
</feature>
<evidence type="ECO:0000259" key="22">
    <source>
        <dbReference type="PROSITE" id="PS50885"/>
    </source>
</evidence>
<accession>T2IZI2</accession>
<evidence type="ECO:0000256" key="18">
    <source>
        <dbReference type="SAM" id="Coils"/>
    </source>
</evidence>
<keyword evidence="13 19" id="KW-0472">Membrane</keyword>
<dbReference type="GO" id="GO:0005886">
    <property type="term" value="C:plasma membrane"/>
    <property type="evidence" value="ECO:0007669"/>
    <property type="project" value="TreeGrafter"/>
</dbReference>
<keyword evidence="7" id="KW-0547">Nucleotide-binding</keyword>
<dbReference type="InterPro" id="IPR011006">
    <property type="entry name" value="CheY-like_superfamily"/>
</dbReference>
<dbReference type="PROSITE" id="PS50885">
    <property type="entry name" value="HAMP"/>
    <property type="match status" value="1"/>
</dbReference>
<dbReference type="InterPro" id="IPR001789">
    <property type="entry name" value="Sig_transdc_resp-reg_receiver"/>
</dbReference>
<proteinExistence type="inferred from homology"/>
<dbReference type="SUPFAM" id="SSF47384">
    <property type="entry name" value="Homodimeric domain of signal transducing histidine kinase"/>
    <property type="match status" value="1"/>
</dbReference>
<evidence type="ECO:0000256" key="13">
    <source>
        <dbReference type="ARBA" id="ARBA00023136"/>
    </source>
</evidence>
<dbReference type="GO" id="GO:0000155">
    <property type="term" value="F:phosphorelay sensor kinase activity"/>
    <property type="evidence" value="ECO:0007669"/>
    <property type="project" value="InterPro"/>
</dbReference>
<dbReference type="Pfam" id="PF00512">
    <property type="entry name" value="HisKA"/>
    <property type="match status" value="1"/>
</dbReference>
<evidence type="ECO:0000256" key="8">
    <source>
        <dbReference type="ARBA" id="ARBA00022777"/>
    </source>
</evidence>
<feature type="modified residue" description="4-aspartylphosphate" evidence="17">
    <location>
        <position position="586"/>
    </location>
</feature>
<evidence type="ECO:0000256" key="3">
    <source>
        <dbReference type="ARBA" id="ARBA00006402"/>
    </source>
</evidence>
<dbReference type="Proteomes" id="UP000017981">
    <property type="component" value="Unassembled WGS sequence"/>
</dbReference>
<gene>
    <name evidence="23" type="ORF">CWATWH0005_108</name>
</gene>
<evidence type="ECO:0000256" key="2">
    <source>
        <dbReference type="ARBA" id="ARBA00004370"/>
    </source>
</evidence>
<dbReference type="InterPro" id="IPR036097">
    <property type="entry name" value="HisK_dim/P_sf"/>
</dbReference>
<name>T2IZI2_CROWT</name>
<keyword evidence="10" id="KW-0902">Two-component regulatory system</keyword>
<comment type="similarity">
    <text evidence="3">In the N-terminal section; belongs to the phytochrome family.</text>
</comment>
<dbReference type="Gene3D" id="6.10.340.10">
    <property type="match status" value="1"/>
</dbReference>
<dbReference type="SUPFAM" id="SSF52172">
    <property type="entry name" value="CheY-like"/>
    <property type="match status" value="2"/>
</dbReference>
<organism evidence="23 24">
    <name type="scientific">Crocosphaera watsonii WH 0005</name>
    <dbReference type="NCBI Taxonomy" id="423472"/>
    <lineage>
        <taxon>Bacteria</taxon>
        <taxon>Bacillati</taxon>
        <taxon>Cyanobacteriota</taxon>
        <taxon>Cyanophyceae</taxon>
        <taxon>Oscillatoriophycideae</taxon>
        <taxon>Chroococcales</taxon>
        <taxon>Aphanothecaceae</taxon>
        <taxon>Crocosphaera</taxon>
    </lineage>
</organism>
<evidence type="ECO:0000256" key="4">
    <source>
        <dbReference type="ARBA" id="ARBA00012438"/>
    </source>
</evidence>
<dbReference type="CDD" id="cd16922">
    <property type="entry name" value="HATPase_EvgS-ArcB-TorS-like"/>
    <property type="match status" value="1"/>
</dbReference>
<evidence type="ECO:0000256" key="12">
    <source>
        <dbReference type="ARBA" id="ARBA00023125"/>
    </source>
</evidence>
<evidence type="ECO:0000259" key="20">
    <source>
        <dbReference type="PROSITE" id="PS50109"/>
    </source>
</evidence>
<dbReference type="InterPro" id="IPR004358">
    <property type="entry name" value="Sig_transdc_His_kin-like_C"/>
</dbReference>
<keyword evidence="18" id="KW-0175">Coiled coil</keyword>
<evidence type="ECO:0000256" key="16">
    <source>
        <dbReference type="ARBA" id="ARBA00074306"/>
    </source>
</evidence>
<dbReference type="InterPro" id="IPR003594">
    <property type="entry name" value="HATPase_dom"/>
</dbReference>
<comment type="subcellular location">
    <subcellularLocation>
        <location evidence="2">Membrane</location>
    </subcellularLocation>
</comment>
<comment type="catalytic activity">
    <reaction evidence="1">
        <text>ATP + protein L-histidine = ADP + protein N-phospho-L-histidine.</text>
        <dbReference type="EC" id="2.7.13.3"/>
    </reaction>
</comment>
<dbReference type="PANTHER" id="PTHR43047:SF72">
    <property type="entry name" value="OSMOSENSING HISTIDINE PROTEIN KINASE SLN1"/>
    <property type="match status" value="1"/>
</dbReference>
<keyword evidence="8 23" id="KW-0418">Kinase</keyword>
<dbReference type="EC" id="2.7.13.3" evidence="4"/>
<dbReference type="Pfam" id="PF00672">
    <property type="entry name" value="HAMP"/>
    <property type="match status" value="1"/>
</dbReference>
<dbReference type="InterPro" id="IPR003661">
    <property type="entry name" value="HisK_dim/P_dom"/>
</dbReference>
<evidence type="ECO:0000259" key="21">
    <source>
        <dbReference type="PROSITE" id="PS50110"/>
    </source>
</evidence>
<dbReference type="FunFam" id="3.40.50.2300:FF:000001">
    <property type="entry name" value="DNA-binding response regulator PhoB"/>
    <property type="match status" value="1"/>
</dbReference>
<reference evidence="23 24" key="1">
    <citation type="submission" date="2013-01" db="EMBL/GenBank/DDBJ databases">
        <authorList>
            <person name="Bench S."/>
        </authorList>
    </citation>
    <scope>NUCLEOTIDE SEQUENCE [LARGE SCALE GENOMIC DNA]</scope>
    <source>
        <strain evidence="23 24">WH 0005</strain>
    </source>
</reference>
<dbReference type="Pfam" id="PF00072">
    <property type="entry name" value="Response_reg"/>
    <property type="match status" value="2"/>
</dbReference>
<protein>
    <recommendedName>
        <fullName evidence="16">Circadian input-output histidine kinase CikA</fullName>
        <ecNumber evidence="4">2.7.13.3</ecNumber>
    </recommendedName>
</protein>
<evidence type="ECO:0000256" key="17">
    <source>
        <dbReference type="PROSITE-ProRule" id="PRU00169"/>
    </source>
</evidence>
<dbReference type="AlphaFoldDB" id="T2IZI2"/>
<reference evidence="23 24" key="2">
    <citation type="submission" date="2013-09" db="EMBL/GenBank/DDBJ databases">
        <title>Whole genome comparison of six Crocosphaera watsonii strains with differing phenotypes.</title>
        <authorList>
            <person name="Bench S.R."/>
            <person name="Heller P."/>
            <person name="Frank I."/>
            <person name="Arciniega M."/>
            <person name="Shilova I.N."/>
            <person name="Zehr J.P."/>
        </authorList>
    </citation>
    <scope>NUCLEOTIDE SEQUENCE [LARGE SCALE GENOMIC DNA]</scope>
    <source>
        <strain evidence="23 24">WH 0005</strain>
    </source>
</reference>
<feature type="domain" description="Histidine kinase" evidence="20">
    <location>
        <begin position="291"/>
        <end position="513"/>
    </location>
</feature>
<dbReference type="CDD" id="cd06225">
    <property type="entry name" value="HAMP"/>
    <property type="match status" value="1"/>
</dbReference>
<keyword evidence="6" id="KW-0808">Transferase</keyword>
<dbReference type="Gene3D" id="3.40.50.2300">
    <property type="match status" value="2"/>
</dbReference>
<feature type="domain" description="Response regulatory" evidence="21">
    <location>
        <begin position="657"/>
        <end position="781"/>
    </location>
</feature>
<sequence>MNGDRIAQGETGIVLPNHLSRDYFQAVLETDQTAIAQPRPSKTTGVFSLHFAAPVKDALTNETISIIRSRATVEDLENFIKNYAREGKTNYVLVDGKSEAFISNVDEWEKENFVKEFPILKNIIQSRQPQTVKAVGQNSKEEWLISYVPIANLSDQPDLNWDAILLTKTSVAFAAQQQLLWTFILGTGLTAIVTGIIAAYLANRMTRPLLASTKAVEKLGKGELDTRIAIEGEDELATLGTNINLMAEQIQSLLSEEEKRNAELALSIEEVKKAKASAEEANQAKSSFLANMSHELRTPMNAIIGYSEMLQEEAEDLGQEDFLPDLQKIHASGKHLLNLINDILDLSKIEAGRMEIYPETFDVSTLIQEISATIRPLSEKNGNSLIINCPDDVGSMYADLTKMRQNLFNLLSNASKFTEKGTITLNVNRYSKNDQDWLCFQVRDSGIGISSQQIDKLFQEFSQADASTTRKYGGTGLGLAITKKFCEMMGGDISVTSEIGKGSTFTINLPAEVTVPENLTLVEGSDNGDHSSSATSTILVIDDDPQVHDILERFLNKEGFMVKTVTSGAEGLKLAKEIRPDAIILDVIMPDMDGWMVLGALKADPHLAEIPVTIMTMVDDKNKGFALGATDYLLKPIDRQALMAVLEKYQLNPASSTVMVVDDEATIRDMTRRQLEKEGWNVVEAVNGRQALEKMENSSPELIIMDLMMPEMDGFESIKRLREHPEWNSIPVIVLTAKDLNQNERNQLNGSVQNVFQKGACDRQTLLTEVSHGVSSAIALRKKAELN</sequence>
<dbReference type="EMBL" id="CAQL01000839">
    <property type="protein sequence ID" value="CCQ57530.1"/>
    <property type="molecule type" value="Genomic_DNA"/>
</dbReference>
<keyword evidence="12" id="KW-0238">DNA-binding</keyword>
<dbReference type="SUPFAM" id="SSF55874">
    <property type="entry name" value="ATPase domain of HSP90 chaperone/DNA topoisomerase II/histidine kinase"/>
    <property type="match status" value="1"/>
</dbReference>
<keyword evidence="15" id="KW-0131">Cell cycle</keyword>
<dbReference type="InterPro" id="IPR005467">
    <property type="entry name" value="His_kinase_dom"/>
</dbReference>
<dbReference type="FunFam" id="3.30.565.10:FF:000010">
    <property type="entry name" value="Sensor histidine kinase RcsC"/>
    <property type="match status" value="1"/>
</dbReference>
<dbReference type="SMART" id="SM00304">
    <property type="entry name" value="HAMP"/>
    <property type="match status" value="1"/>
</dbReference>
<keyword evidence="11" id="KW-0805">Transcription regulation</keyword>
<evidence type="ECO:0000256" key="14">
    <source>
        <dbReference type="ARBA" id="ARBA00023163"/>
    </source>
</evidence>